<dbReference type="VEuPathDB" id="FungiDB:SPPG_03242"/>
<evidence type="ECO:0000313" key="1">
    <source>
        <dbReference type="EMBL" id="KND01437.1"/>
    </source>
</evidence>
<dbReference type="EMBL" id="KQ257454">
    <property type="protein sequence ID" value="KND01437.1"/>
    <property type="molecule type" value="Genomic_DNA"/>
</dbReference>
<organism evidence="1 2">
    <name type="scientific">Spizellomyces punctatus (strain DAOM BR117)</name>
    <dbReference type="NCBI Taxonomy" id="645134"/>
    <lineage>
        <taxon>Eukaryota</taxon>
        <taxon>Fungi</taxon>
        <taxon>Fungi incertae sedis</taxon>
        <taxon>Chytridiomycota</taxon>
        <taxon>Chytridiomycota incertae sedis</taxon>
        <taxon>Chytridiomycetes</taxon>
        <taxon>Spizellomycetales</taxon>
        <taxon>Spizellomycetaceae</taxon>
        <taxon>Spizellomyces</taxon>
    </lineage>
</organism>
<keyword evidence="2" id="KW-1185">Reference proteome</keyword>
<accession>A0A0L0HJZ6</accession>
<proteinExistence type="predicted"/>
<dbReference type="AlphaFoldDB" id="A0A0L0HJZ6"/>
<dbReference type="RefSeq" id="XP_016609476.1">
    <property type="nucleotide sequence ID" value="XM_016751516.1"/>
</dbReference>
<dbReference type="InParanoid" id="A0A0L0HJZ6"/>
<sequence length="437" mass="47635">MITFKAAVIAAMVRHRAASLVHRATSSVVSNGTMGHAAGDTTTIISRTAVRAGIEASRRRSARISVDFGRTFMAGFAGRMNAPPPPPPPPPGSDGLAPFPIALSTICLTIIAHKARFYMQTRQATARQTYNMASRVFPQPDSSFIQPEILLIAGHLLRKWGRPAQGSISNIFQSLSAVESGNSSSPSFLMDESDEQFLEQLNEAYPPLIAVVSPETLSEEELAESGIDKNILDAALKSVNEADEKKHVDEPEDDFIETSATSVTPKNFLSDLHDSVQVLAATIINLATEWVMSASTAHRNLPSMVPAEVMEEMSFLREYLQLCVAANRALDLPLLFPSEMELNERGELTKLKRSVWVIIVRAVARSLAGAVVVVAPHLAAKVGVIESNQGNMNLIEESILETDAFQMWGLGLPEHLLNTEYERMVSRGFDEDGVDAW</sequence>
<name>A0A0L0HJZ6_SPIPD</name>
<protein>
    <submittedName>
        <fullName evidence="1">Uncharacterized protein</fullName>
    </submittedName>
</protein>
<reference evidence="1 2" key="1">
    <citation type="submission" date="2009-08" db="EMBL/GenBank/DDBJ databases">
        <title>The Genome Sequence of Spizellomyces punctatus strain DAOM BR117.</title>
        <authorList>
            <consortium name="The Broad Institute Genome Sequencing Platform"/>
            <person name="Russ C."/>
            <person name="Cuomo C."/>
            <person name="Shea T."/>
            <person name="Young S.K."/>
            <person name="Zeng Q."/>
            <person name="Koehrsen M."/>
            <person name="Haas B."/>
            <person name="Borodovsky M."/>
            <person name="Guigo R."/>
            <person name="Alvarado L."/>
            <person name="Berlin A."/>
            <person name="Bochicchio J."/>
            <person name="Borenstein D."/>
            <person name="Chapman S."/>
            <person name="Chen Z."/>
            <person name="Engels R."/>
            <person name="Freedman E."/>
            <person name="Gellesch M."/>
            <person name="Goldberg J."/>
            <person name="Griggs A."/>
            <person name="Gujja S."/>
            <person name="Heiman D."/>
            <person name="Hepburn T."/>
            <person name="Howarth C."/>
            <person name="Jen D."/>
            <person name="Larson L."/>
            <person name="Lewis B."/>
            <person name="Mehta T."/>
            <person name="Park D."/>
            <person name="Pearson M."/>
            <person name="Roberts A."/>
            <person name="Saif S."/>
            <person name="Shenoy N."/>
            <person name="Sisk P."/>
            <person name="Stolte C."/>
            <person name="Sykes S."/>
            <person name="Thomson T."/>
            <person name="Walk T."/>
            <person name="White J."/>
            <person name="Yandava C."/>
            <person name="Burger G."/>
            <person name="Gray M.W."/>
            <person name="Holland P.W.H."/>
            <person name="King N."/>
            <person name="Lang F.B.F."/>
            <person name="Roger A.J."/>
            <person name="Ruiz-Trillo I."/>
            <person name="Lander E."/>
            <person name="Nusbaum C."/>
        </authorList>
    </citation>
    <scope>NUCLEOTIDE SEQUENCE [LARGE SCALE GENOMIC DNA]</scope>
    <source>
        <strain evidence="1 2">DAOM BR117</strain>
    </source>
</reference>
<evidence type="ECO:0000313" key="2">
    <source>
        <dbReference type="Proteomes" id="UP000053201"/>
    </source>
</evidence>
<gene>
    <name evidence="1" type="ORF">SPPG_03242</name>
</gene>
<dbReference type="GeneID" id="27686774"/>
<dbReference type="OrthoDB" id="2118847at2759"/>
<dbReference type="Proteomes" id="UP000053201">
    <property type="component" value="Unassembled WGS sequence"/>
</dbReference>